<name>A0ABV9Y548_9PSEU</name>
<dbReference type="RefSeq" id="WP_344044040.1">
    <property type="nucleotide sequence ID" value="NZ_BAAAKE010000057.1"/>
</dbReference>
<comment type="caution">
    <text evidence="2">The sequence shown here is derived from an EMBL/GenBank/DDBJ whole genome shotgun (WGS) entry which is preliminary data.</text>
</comment>
<dbReference type="SUPFAM" id="SSF53271">
    <property type="entry name" value="PRTase-like"/>
    <property type="match status" value="1"/>
</dbReference>
<organism evidence="2 3">
    <name type="scientific">Saccharothrix xinjiangensis</name>
    <dbReference type="NCBI Taxonomy" id="204798"/>
    <lineage>
        <taxon>Bacteria</taxon>
        <taxon>Bacillati</taxon>
        <taxon>Actinomycetota</taxon>
        <taxon>Actinomycetes</taxon>
        <taxon>Pseudonocardiales</taxon>
        <taxon>Pseudonocardiaceae</taxon>
        <taxon>Saccharothrix</taxon>
    </lineage>
</organism>
<protein>
    <submittedName>
        <fullName evidence="2">Uncharacterized protein</fullName>
    </submittedName>
</protein>
<keyword evidence="3" id="KW-1185">Reference proteome</keyword>
<evidence type="ECO:0000313" key="3">
    <source>
        <dbReference type="Proteomes" id="UP001595833"/>
    </source>
</evidence>
<evidence type="ECO:0000313" key="2">
    <source>
        <dbReference type="EMBL" id="MFC5056489.1"/>
    </source>
</evidence>
<feature type="region of interest" description="Disordered" evidence="1">
    <location>
        <begin position="1512"/>
        <end position="1539"/>
    </location>
</feature>
<sequence length="1563" mass="170396">MSALRLPGRLTIVAWDRALLKCGVLTSDGNWSRSAVEEGVHLDFGAVEFAYIGALGRALLLLDAAVREGIPASVVLPTGGFPQGDPAGNGEQVPETFERHVARQARLRAQARTFMHDVGFVAALRPAHWPDGAVIVTDGPGNRNDAGRGVGEPVNVESEPFRRRRILPFHWVHHEYGIGSGLQHALTSATRRLSDMGLSAADSRAVAHVMMTELVDNVHYHAAAGETTPRHALVASVLVDGRLYVSRRDELPQLAGRLTESLGNNGGRRVLEVFVGDSGRGFVDRGRGDIHEAILSSFERMPAAHEATRRDASGLWKVAHLVRGYRGAVTVSTAGRSAGKVYTAGDLVDVADDFPAVGRGAVVEATLVLERPSAKNVTAPWRSRTRTGDAVRLSVIACAFDSETGLSDVDWEHLHSQARLTETGQGVEGVVVTIPIRGSGVRLSDGAMQAVLARVLDAAGAIQRRISVTVVFPDTDPRILDLSVAGINAEEDRCLEPGDLGSDPILVMGSAAVPLWCGGARWTREVLESLTSAREAVPLEALEQIWAGQPGAAQRLAKVLRHHPHLVSVATGQAALTVSPEDAVRALRQAVHARLRKEVEEGGAGVNVGHFLGPALRRTGRWIEARRLIEETVGASLAGWLLARAFEVEWDAVGAVDQPMSVARFGGAMESIVRQVSECLSVGARIYAMPAELDLDGVPVSEQVPRGARVVLCSEILSTENTSRRAAAAVVSRDAVPVAILCVADTRSERGPVQIFNRDIPVLALTEADTEPVGESGPPVGIDPLLLKPVNDTSAPTDADPVDQETLLEWCAKGVDWLRLGHFESMRRTRHFSAYLQLERLVSVSAIAERLREAVRSTIHSVATEWREGGERLASVELWYPGSADSVAGRFVTLVSDALREDGRQVSAVRPIPRAVAGTRWAFPDRLDLGSRPGTVIVVDWGALSSASVQQMLRVAAESGATAVLALIMLNQLDEQDAGALRAISALHIRQWGDGIPAQVRFLATSSLGGVSRRNCSLCDIGEFVNNNIEEIPPALRPHAEQLRDRTRLRAGEKPFGSPATDVFNVPINGHDLADYLRWRGLLLRAMRVTAARQEVIDKLRVLTDGGVVGDGPTHWTRNNLLRLVAAEQQWLKLPPLRYAVGRELLARMCTTVLREPPTTMAWLRMQAVMVLAASEPSQLARILPGLIARTVDEPVMINQLLLECYRQLRRPLLDSPVDPQEMHRSLVQCRDRLELLLYDHDPAAVKKYLRVLKHLLALLKGRMRAIPRDAQETWGLLREDFKRYVETHSMEAMLLRVRDFVEDLQVAPPAEKRTGEALADWDTCSTQLGERVIGHLSGLTDILAGDYVSDRIGEQEQRRLLAVVNSQGVNELQGVLERLHAITGRAWEPGSPDWRAKRSELLEELRWWHRTFMTPHADSGKAALVVDLIGSVPASPFETVTRVLGSRLPGLSVLKAPDAVDRRMFCPAPLLDTVLAHLRDNITHHAVRGAVQRVEVEYRLVEGMMEIVVRNSGTRPSPRPGRGLPALNDKARPFGGSVTGRPEVGGRWTFTSTVAFPLWRGA</sequence>
<dbReference type="SUPFAM" id="SSF55874">
    <property type="entry name" value="ATPase domain of HSP90 chaperone/DNA topoisomerase II/histidine kinase"/>
    <property type="match status" value="1"/>
</dbReference>
<evidence type="ECO:0000256" key="1">
    <source>
        <dbReference type="SAM" id="MobiDB-lite"/>
    </source>
</evidence>
<proteinExistence type="predicted"/>
<dbReference type="EMBL" id="JBHSJB010000022">
    <property type="protein sequence ID" value="MFC5056489.1"/>
    <property type="molecule type" value="Genomic_DNA"/>
</dbReference>
<accession>A0ABV9Y548</accession>
<dbReference type="InterPro" id="IPR029057">
    <property type="entry name" value="PRTase-like"/>
</dbReference>
<dbReference type="InterPro" id="IPR036890">
    <property type="entry name" value="HATPase_C_sf"/>
</dbReference>
<reference evidence="3" key="1">
    <citation type="journal article" date="2019" name="Int. J. Syst. Evol. Microbiol.">
        <title>The Global Catalogue of Microorganisms (GCM) 10K type strain sequencing project: providing services to taxonomists for standard genome sequencing and annotation.</title>
        <authorList>
            <consortium name="The Broad Institute Genomics Platform"/>
            <consortium name="The Broad Institute Genome Sequencing Center for Infectious Disease"/>
            <person name="Wu L."/>
            <person name="Ma J."/>
        </authorList>
    </citation>
    <scope>NUCLEOTIDE SEQUENCE [LARGE SCALE GENOMIC DNA]</scope>
    <source>
        <strain evidence="3">KCTC 12848</strain>
    </source>
</reference>
<dbReference type="Gene3D" id="3.40.50.2020">
    <property type="match status" value="1"/>
</dbReference>
<dbReference type="Proteomes" id="UP001595833">
    <property type="component" value="Unassembled WGS sequence"/>
</dbReference>
<gene>
    <name evidence="2" type="ORF">ACFPFM_22365</name>
</gene>